<evidence type="ECO:0000313" key="2">
    <source>
        <dbReference type="Proteomes" id="UP001497623"/>
    </source>
</evidence>
<feature type="non-terminal residue" evidence="1">
    <location>
        <position position="102"/>
    </location>
</feature>
<accession>A0AAV2QF98</accession>
<proteinExistence type="predicted"/>
<evidence type="ECO:0000313" key="1">
    <source>
        <dbReference type="EMBL" id="CAL4080294.1"/>
    </source>
</evidence>
<evidence type="ECO:0008006" key="3">
    <source>
        <dbReference type="Google" id="ProtNLM"/>
    </source>
</evidence>
<dbReference type="AlphaFoldDB" id="A0AAV2QF98"/>
<protein>
    <recommendedName>
        <fullName evidence="3">Deacetylase sirtuin-type domain-containing protein</fullName>
    </recommendedName>
</protein>
<dbReference type="Proteomes" id="UP001497623">
    <property type="component" value="Unassembled WGS sequence"/>
</dbReference>
<dbReference type="EMBL" id="CAXKWB010005874">
    <property type="protein sequence ID" value="CAL4080294.1"/>
    <property type="molecule type" value="Genomic_DNA"/>
</dbReference>
<comment type="caution">
    <text evidence="1">The sequence shown here is derived from an EMBL/GenBank/DDBJ whole genome shotgun (WGS) entry which is preliminary data.</text>
</comment>
<dbReference type="Gene3D" id="3.40.50.1220">
    <property type="entry name" value="TPP-binding domain"/>
    <property type="match status" value="1"/>
</dbReference>
<sequence length="102" mass="11106">MAKLLKKSLCGLVVRRNFSNVLNRYDTGNKSQLLKCSAKGTIFNGRKILPLRTQQRNLFKSTSDIPSLNSIDDVATFIKGNASNIMVMTGAGISTPSGIPDF</sequence>
<dbReference type="InterPro" id="IPR029035">
    <property type="entry name" value="DHS-like_NAD/FAD-binding_dom"/>
</dbReference>
<gene>
    <name evidence="1" type="ORF">MNOR_LOCUS11234</name>
</gene>
<reference evidence="1 2" key="1">
    <citation type="submission" date="2024-05" db="EMBL/GenBank/DDBJ databases">
        <authorList>
            <person name="Wallberg A."/>
        </authorList>
    </citation>
    <scope>NUCLEOTIDE SEQUENCE [LARGE SCALE GENOMIC DNA]</scope>
</reference>
<organism evidence="1 2">
    <name type="scientific">Meganyctiphanes norvegica</name>
    <name type="common">Northern krill</name>
    <name type="synonym">Thysanopoda norvegica</name>
    <dbReference type="NCBI Taxonomy" id="48144"/>
    <lineage>
        <taxon>Eukaryota</taxon>
        <taxon>Metazoa</taxon>
        <taxon>Ecdysozoa</taxon>
        <taxon>Arthropoda</taxon>
        <taxon>Crustacea</taxon>
        <taxon>Multicrustacea</taxon>
        <taxon>Malacostraca</taxon>
        <taxon>Eumalacostraca</taxon>
        <taxon>Eucarida</taxon>
        <taxon>Euphausiacea</taxon>
        <taxon>Euphausiidae</taxon>
        <taxon>Meganyctiphanes</taxon>
    </lineage>
</organism>
<dbReference type="SUPFAM" id="SSF52467">
    <property type="entry name" value="DHS-like NAD/FAD-binding domain"/>
    <property type="match status" value="1"/>
</dbReference>
<keyword evidence="2" id="KW-1185">Reference proteome</keyword>
<name>A0AAV2QF98_MEGNR</name>